<gene>
    <name evidence="2" type="ORF">HDF15_004387</name>
</gene>
<protein>
    <submittedName>
        <fullName evidence="2">Sugar phosphate isomerase/epimerase</fullName>
    </submittedName>
</protein>
<feature type="domain" description="Xylose isomerase-like TIM barrel" evidence="1">
    <location>
        <begin position="51"/>
        <end position="307"/>
    </location>
</feature>
<dbReference type="GO" id="GO:0016853">
    <property type="term" value="F:isomerase activity"/>
    <property type="evidence" value="ECO:0007669"/>
    <property type="project" value="UniProtKB-KW"/>
</dbReference>
<reference evidence="2 3" key="1">
    <citation type="submission" date="2020-08" db="EMBL/GenBank/DDBJ databases">
        <title>Genomic Encyclopedia of Type Strains, Phase IV (KMG-V): Genome sequencing to study the core and pangenomes of soil and plant-associated prokaryotes.</title>
        <authorList>
            <person name="Whitman W."/>
        </authorList>
    </citation>
    <scope>NUCLEOTIDE SEQUENCE [LARGE SCALE GENOMIC DNA]</scope>
    <source>
        <strain evidence="2 3">X5P3</strain>
    </source>
</reference>
<dbReference type="Pfam" id="PF01261">
    <property type="entry name" value="AP_endonuc_2"/>
    <property type="match status" value="1"/>
</dbReference>
<evidence type="ECO:0000259" key="1">
    <source>
        <dbReference type="Pfam" id="PF01261"/>
    </source>
</evidence>
<dbReference type="Gene3D" id="3.20.20.150">
    <property type="entry name" value="Divalent-metal-dependent TIM barrel enzymes"/>
    <property type="match status" value="1"/>
</dbReference>
<dbReference type="Proteomes" id="UP000584867">
    <property type="component" value="Unassembled WGS sequence"/>
</dbReference>
<dbReference type="RefSeq" id="WP_184259207.1">
    <property type="nucleotide sequence ID" value="NZ_JACHIO010000022.1"/>
</dbReference>
<dbReference type="PANTHER" id="PTHR12110">
    <property type="entry name" value="HYDROXYPYRUVATE ISOMERASE"/>
    <property type="match status" value="1"/>
</dbReference>
<evidence type="ECO:0000313" key="3">
    <source>
        <dbReference type="Proteomes" id="UP000584867"/>
    </source>
</evidence>
<dbReference type="EMBL" id="JACHIO010000022">
    <property type="protein sequence ID" value="MBB5066017.1"/>
    <property type="molecule type" value="Genomic_DNA"/>
</dbReference>
<name>A0A7W8EBP0_9BACT</name>
<sequence>MAVSRREFVLGVAAAAVSTKMIAQKTQTCPFRLAVINDEIGTDFERSCHIAAHDFGLSWIEIRTLWGKSLTDASADQVAEAKKILAKYNLKVTDLASPLFKTDLPGAPSSKSGTPHDTFHSDVPYKEQDELLEKLIDLSKTFGTDRIRCFDFWRLQDQKPWRAEINRKLIEASEKCAKHDLILLLENEMACNTGSGPEAAALLAAIPNKNFMLNWDLGNSGTFPGDVPYPNDYEKLPKHRIGHVHCKNVKRTPGGKTEFQWQPVDVGLVDWVGQFKALKRDGYHYAVSLETHWRGGPGDTPDAIAESSTRISMKGLKDCLGKAGISC</sequence>
<dbReference type="InterPro" id="IPR050312">
    <property type="entry name" value="IolE/XylAMocC-like"/>
</dbReference>
<dbReference type="SUPFAM" id="SSF51658">
    <property type="entry name" value="Xylose isomerase-like"/>
    <property type="match status" value="1"/>
</dbReference>
<evidence type="ECO:0000313" key="2">
    <source>
        <dbReference type="EMBL" id="MBB5066017.1"/>
    </source>
</evidence>
<proteinExistence type="predicted"/>
<comment type="caution">
    <text evidence="2">The sequence shown here is derived from an EMBL/GenBank/DDBJ whole genome shotgun (WGS) entry which is preliminary data.</text>
</comment>
<dbReference type="InterPro" id="IPR013022">
    <property type="entry name" value="Xyl_isomerase-like_TIM-brl"/>
</dbReference>
<organism evidence="2 3">
    <name type="scientific">Granulicella mallensis</name>
    <dbReference type="NCBI Taxonomy" id="940614"/>
    <lineage>
        <taxon>Bacteria</taxon>
        <taxon>Pseudomonadati</taxon>
        <taxon>Acidobacteriota</taxon>
        <taxon>Terriglobia</taxon>
        <taxon>Terriglobales</taxon>
        <taxon>Acidobacteriaceae</taxon>
        <taxon>Granulicella</taxon>
    </lineage>
</organism>
<accession>A0A7W8EBP0</accession>
<dbReference type="AlphaFoldDB" id="A0A7W8EBP0"/>
<keyword evidence="2" id="KW-0413">Isomerase</keyword>
<dbReference type="InterPro" id="IPR036237">
    <property type="entry name" value="Xyl_isomerase-like_sf"/>
</dbReference>
<dbReference type="PANTHER" id="PTHR12110:SF41">
    <property type="entry name" value="INOSOSE DEHYDRATASE"/>
    <property type="match status" value="1"/>
</dbReference>